<keyword evidence="2" id="KW-0813">Transport</keyword>
<evidence type="ECO:0000256" key="1">
    <source>
        <dbReference type="ARBA" id="ARBA00004496"/>
    </source>
</evidence>
<dbReference type="Gene3D" id="1.25.10.10">
    <property type="entry name" value="Leucine-rich Repeat Variant"/>
    <property type="match status" value="1"/>
</dbReference>
<dbReference type="InterPro" id="IPR016024">
    <property type="entry name" value="ARM-type_fold"/>
</dbReference>
<proteinExistence type="predicted"/>
<keyword evidence="7" id="KW-1185">Reference proteome</keyword>
<evidence type="ECO:0000313" key="6">
    <source>
        <dbReference type="EMBL" id="KAK8870450.1"/>
    </source>
</evidence>
<protein>
    <recommendedName>
        <fullName evidence="8">Importin N-terminal domain-containing protein</fullName>
    </recommendedName>
</protein>
<reference evidence="6 7" key="1">
    <citation type="submission" date="2024-04" db="EMBL/GenBank/DDBJ databases">
        <title>Tritrichomonas musculus Genome.</title>
        <authorList>
            <person name="Alves-Ferreira E."/>
            <person name="Grigg M."/>
            <person name="Lorenzi H."/>
            <person name="Galac M."/>
        </authorList>
    </citation>
    <scope>NUCLEOTIDE SEQUENCE [LARGE SCALE GENOMIC DNA]</scope>
    <source>
        <strain evidence="6 7">EAF2021</strain>
    </source>
</reference>
<name>A0ABR2IYU7_9EUKA</name>
<evidence type="ECO:0008006" key="8">
    <source>
        <dbReference type="Google" id="ProtNLM"/>
    </source>
</evidence>
<keyword evidence="4" id="KW-0677">Repeat</keyword>
<comment type="subcellular location">
    <subcellularLocation>
        <location evidence="1">Cytoplasm</location>
    </subcellularLocation>
</comment>
<evidence type="ECO:0000256" key="4">
    <source>
        <dbReference type="ARBA" id="ARBA00022737"/>
    </source>
</evidence>
<evidence type="ECO:0000256" key="5">
    <source>
        <dbReference type="ARBA" id="ARBA00022927"/>
    </source>
</evidence>
<dbReference type="EMBL" id="JAPFFF010000014">
    <property type="protein sequence ID" value="KAK8870450.1"/>
    <property type="molecule type" value="Genomic_DNA"/>
</dbReference>
<keyword evidence="3" id="KW-0963">Cytoplasm</keyword>
<accession>A0ABR2IYU7</accession>
<comment type="caution">
    <text evidence="6">The sequence shown here is derived from an EMBL/GenBank/DDBJ whole genome shotgun (WGS) entry which is preliminary data.</text>
</comment>
<dbReference type="InterPro" id="IPR040122">
    <property type="entry name" value="Importin_beta"/>
</dbReference>
<dbReference type="InterPro" id="IPR011989">
    <property type="entry name" value="ARM-like"/>
</dbReference>
<evidence type="ECO:0000256" key="3">
    <source>
        <dbReference type="ARBA" id="ARBA00022490"/>
    </source>
</evidence>
<organism evidence="6 7">
    <name type="scientific">Tritrichomonas musculus</name>
    <dbReference type="NCBI Taxonomy" id="1915356"/>
    <lineage>
        <taxon>Eukaryota</taxon>
        <taxon>Metamonada</taxon>
        <taxon>Parabasalia</taxon>
        <taxon>Tritrichomonadida</taxon>
        <taxon>Tritrichomonadidae</taxon>
        <taxon>Tritrichomonas</taxon>
    </lineage>
</organism>
<dbReference type="Proteomes" id="UP001470230">
    <property type="component" value="Unassembled WGS sequence"/>
</dbReference>
<dbReference type="SUPFAM" id="SSF48371">
    <property type="entry name" value="ARM repeat"/>
    <property type="match status" value="1"/>
</dbReference>
<sequence>MNDKDSEYQIYLNNFIKVCQNPEDNAAIDLLTQKARSNEPDDFRLFLEYNLYIFQNPQIHPSASFFSVIFIMNAFRRIPDIKNKWFDDKVLRVHQEVKNTIIGGLENENVSIRNVCSEIIANIVKLEENSWPDVCAMLISNIRTQSTNHLRALGSIRCLSDIFYFPFIINMPPKMPLPDFMMELIMSLIYAIGEENLFIPSRIDACTALIEITNQFPFDYNNEMINTIMQIVVQSLKFDDLYQDLFKLLTCIVENNYNSLKHPGNNTISNINNVIHNEIATKKGPFKIIAISYLAEISYFEKKKGILDQTFSCSTATEFVDQLLQCLIDIEDPQNLEPEDPLTLTSHNAAITALRAFFYHNAQVIFENVDSFFHKYIVSQNWIEVHAAIYSIASICVEPSTGSDKPYYYTIKDFLESILPYIIAHAGENAMCLRTKDTSMWIISSIFECYPTIAQNDDAIPKILTLFSETMNPKFPPIIIKRSCNIFASIAPQCNKIFLDSNFKKITEIILMIIQNLEPTMDIKTIQRPFSALNSLINNCSNSCDQQILDLFNMFVNLLQNGNCPEILISQISLTSAAIIKKIPNAFRQNAEQLMLLFIRLIDITTQPPSDYQQKDFNYSEYDIDKWENVLITLANLIDIIDKNYQVYSSLISNSVFNALNTNQLNLIKLALKTLGKLYEYFPKELMNEYLEPTLDSITLLISSKPPDSILPLRSSIIFLYGKMFAKLGSEYIDFRNQKHNEMINRIDQAWADGLQPDDYIDLYSCIVYSYRCLFIGFSKHKDFLKVECDKIFAFFKMIYDQKAFNDELLRLIYDLLKLIGETLQEEINLKINKRYIRHLVKISFDNPKLEKIAKDLMEFLSDL</sequence>
<evidence type="ECO:0000313" key="7">
    <source>
        <dbReference type="Proteomes" id="UP001470230"/>
    </source>
</evidence>
<gene>
    <name evidence="6" type="ORF">M9Y10_008332</name>
</gene>
<dbReference type="PANTHER" id="PTHR10527">
    <property type="entry name" value="IMPORTIN BETA"/>
    <property type="match status" value="1"/>
</dbReference>
<evidence type="ECO:0000256" key="2">
    <source>
        <dbReference type="ARBA" id="ARBA00022448"/>
    </source>
</evidence>
<keyword evidence="5" id="KW-0653">Protein transport</keyword>